<keyword evidence="3" id="KW-0418">Kinase</keyword>
<dbReference type="InterPro" id="IPR008271">
    <property type="entry name" value="Ser/Thr_kinase_AS"/>
</dbReference>
<evidence type="ECO:0000256" key="6">
    <source>
        <dbReference type="RuleBase" id="RU000304"/>
    </source>
</evidence>
<evidence type="ECO:0000313" key="8">
    <source>
        <dbReference type="EnsemblPlants" id="QL10p047772:mrna:CDS:1"/>
    </source>
</evidence>
<keyword evidence="1" id="KW-0808">Transferase</keyword>
<dbReference type="GO" id="GO:0007165">
    <property type="term" value="P:signal transduction"/>
    <property type="evidence" value="ECO:0007669"/>
    <property type="project" value="TreeGrafter"/>
</dbReference>
<keyword evidence="2 5" id="KW-0547">Nucleotide-binding</keyword>
<keyword evidence="6" id="KW-0723">Serine/threonine-protein kinase</keyword>
<keyword evidence="9" id="KW-1185">Reference proteome</keyword>
<dbReference type="GO" id="GO:0005524">
    <property type="term" value="F:ATP binding"/>
    <property type="evidence" value="ECO:0007669"/>
    <property type="project" value="UniProtKB-UniRule"/>
</dbReference>
<dbReference type="PANTHER" id="PTHR48011:SF56">
    <property type="entry name" value="PROTEIN KINASE DOMAIN-CONTAINING PROTEIN"/>
    <property type="match status" value="1"/>
</dbReference>
<reference evidence="8" key="2">
    <citation type="submission" date="2021-01" db="UniProtKB">
        <authorList>
            <consortium name="EnsemblPlants"/>
        </authorList>
    </citation>
    <scope>IDENTIFICATION</scope>
</reference>
<dbReference type="PROSITE" id="PS50011">
    <property type="entry name" value="PROTEIN_KINASE_DOM"/>
    <property type="match status" value="1"/>
</dbReference>
<dbReference type="AlphaFoldDB" id="A0A7N2MS09"/>
<evidence type="ECO:0000256" key="3">
    <source>
        <dbReference type="ARBA" id="ARBA00022777"/>
    </source>
</evidence>
<organism evidence="8 9">
    <name type="scientific">Quercus lobata</name>
    <name type="common">Valley oak</name>
    <dbReference type="NCBI Taxonomy" id="97700"/>
    <lineage>
        <taxon>Eukaryota</taxon>
        <taxon>Viridiplantae</taxon>
        <taxon>Streptophyta</taxon>
        <taxon>Embryophyta</taxon>
        <taxon>Tracheophyta</taxon>
        <taxon>Spermatophyta</taxon>
        <taxon>Magnoliopsida</taxon>
        <taxon>eudicotyledons</taxon>
        <taxon>Gunneridae</taxon>
        <taxon>Pentapetalae</taxon>
        <taxon>rosids</taxon>
        <taxon>fabids</taxon>
        <taxon>Fagales</taxon>
        <taxon>Fagaceae</taxon>
        <taxon>Quercus</taxon>
    </lineage>
</organism>
<dbReference type="OMA" id="KNQICIT"/>
<dbReference type="EnsemblPlants" id="QL10p047772:mrna">
    <property type="protein sequence ID" value="QL10p047772:mrna:CDS:1"/>
    <property type="gene ID" value="QL10p047772"/>
</dbReference>
<dbReference type="Pfam" id="PF00069">
    <property type="entry name" value="Pkinase"/>
    <property type="match status" value="1"/>
</dbReference>
<protein>
    <recommendedName>
        <fullName evidence="7">Protein kinase domain-containing protein</fullName>
    </recommendedName>
</protein>
<dbReference type="GO" id="GO:0004674">
    <property type="term" value="F:protein serine/threonine kinase activity"/>
    <property type="evidence" value="ECO:0007669"/>
    <property type="project" value="UniProtKB-KW"/>
</dbReference>
<name>A0A7N2MS09_QUELO</name>
<comment type="similarity">
    <text evidence="6">Belongs to the protein kinase superfamily.</text>
</comment>
<gene>
    <name evidence="8" type="primary">LOC115964870</name>
</gene>
<dbReference type="GeneID" id="115964870"/>
<dbReference type="InterPro" id="IPR011009">
    <property type="entry name" value="Kinase-like_dom_sf"/>
</dbReference>
<dbReference type="PANTHER" id="PTHR48011">
    <property type="entry name" value="CCR4-NOT TRANSCRIPTIONAL COMPLEX SUBUNIT CAF120-RELATED"/>
    <property type="match status" value="1"/>
</dbReference>
<dbReference type="PROSITE" id="PS00108">
    <property type="entry name" value="PROTEIN_KINASE_ST"/>
    <property type="match status" value="1"/>
</dbReference>
<dbReference type="SMART" id="SM00220">
    <property type="entry name" value="S_TKc"/>
    <property type="match status" value="1"/>
</dbReference>
<dbReference type="Gramene" id="QL10p047772:mrna">
    <property type="protein sequence ID" value="QL10p047772:mrna:CDS:1"/>
    <property type="gene ID" value="QL10p047772"/>
</dbReference>
<evidence type="ECO:0000256" key="4">
    <source>
        <dbReference type="ARBA" id="ARBA00022840"/>
    </source>
</evidence>
<evidence type="ECO:0000256" key="2">
    <source>
        <dbReference type="ARBA" id="ARBA00022741"/>
    </source>
</evidence>
<sequence>MKRTKEDFSAGGEVSTGYGSPSWCRGQLLGRGGFGSVFIAKLKEPCWRFPSIMAVKSENAASAPSSLMKEELVLQALRGCPNVVQSFGSDITTDCSGDSIYNVFLEFASGGSLFDFIKKTGSGTGLPEVLVRDCTRSILTGLKQVHDHGFVHCDIKPHNVLLVPTVNGYIPKVADFGLAKRHNVRDGSGVKGTHLFFSPEMVVFGIQEAPSDIWALGCTVLMMLTGKPPWAYTSKSELFSRIATETPTIPHHISIAAQNFLSCCFVRHSAKRLTATELLSHFFLLESDECKDVFIQESSEVSNQKYLGVKPQSQHHPSALPSFIPIPSSSSKEEKDIPAAVERTCYKQIHPLAIKGCQPPVTFTVCAN</sequence>
<dbReference type="RefSeq" id="XP_030939965.1">
    <property type="nucleotide sequence ID" value="XM_031084105.1"/>
</dbReference>
<dbReference type="EMBL" id="LRBV02000010">
    <property type="status" value="NOT_ANNOTATED_CDS"/>
    <property type="molecule type" value="Genomic_DNA"/>
</dbReference>
<dbReference type="InParanoid" id="A0A7N2MS09"/>
<feature type="domain" description="Protein kinase" evidence="7">
    <location>
        <begin position="23"/>
        <end position="284"/>
    </location>
</feature>
<proteinExistence type="inferred from homology"/>
<dbReference type="OrthoDB" id="8693905at2759"/>
<dbReference type="Gene3D" id="1.10.510.10">
    <property type="entry name" value="Transferase(Phosphotransferase) domain 1"/>
    <property type="match status" value="1"/>
</dbReference>
<evidence type="ECO:0000313" key="9">
    <source>
        <dbReference type="Proteomes" id="UP000594261"/>
    </source>
</evidence>
<dbReference type="KEGG" id="qlo:115964870"/>
<evidence type="ECO:0000256" key="1">
    <source>
        <dbReference type="ARBA" id="ARBA00022679"/>
    </source>
</evidence>
<reference evidence="8 9" key="1">
    <citation type="journal article" date="2016" name="G3 (Bethesda)">
        <title>First Draft Assembly and Annotation of the Genome of a California Endemic Oak Quercus lobata Nee (Fagaceae).</title>
        <authorList>
            <person name="Sork V.L."/>
            <person name="Fitz-Gibbon S.T."/>
            <person name="Puiu D."/>
            <person name="Crepeau M."/>
            <person name="Gugger P.F."/>
            <person name="Sherman R."/>
            <person name="Stevens K."/>
            <person name="Langley C.H."/>
            <person name="Pellegrini M."/>
            <person name="Salzberg S.L."/>
        </authorList>
    </citation>
    <scope>NUCLEOTIDE SEQUENCE [LARGE SCALE GENOMIC DNA]</scope>
    <source>
        <strain evidence="8 9">cv. SW786</strain>
    </source>
</reference>
<dbReference type="InterPro" id="IPR017441">
    <property type="entry name" value="Protein_kinase_ATP_BS"/>
</dbReference>
<dbReference type="SUPFAM" id="SSF56112">
    <property type="entry name" value="Protein kinase-like (PK-like)"/>
    <property type="match status" value="1"/>
</dbReference>
<dbReference type="InterPro" id="IPR000719">
    <property type="entry name" value="Prot_kinase_dom"/>
</dbReference>
<dbReference type="Proteomes" id="UP000594261">
    <property type="component" value="Chromosome 10"/>
</dbReference>
<dbReference type="InterPro" id="IPR052751">
    <property type="entry name" value="Plant_MAPKKK"/>
</dbReference>
<evidence type="ECO:0000259" key="7">
    <source>
        <dbReference type="PROSITE" id="PS50011"/>
    </source>
</evidence>
<dbReference type="PROSITE" id="PS00107">
    <property type="entry name" value="PROTEIN_KINASE_ATP"/>
    <property type="match status" value="1"/>
</dbReference>
<evidence type="ECO:0000256" key="5">
    <source>
        <dbReference type="PROSITE-ProRule" id="PRU10141"/>
    </source>
</evidence>
<accession>A0A7N2MS09</accession>
<keyword evidence="4 5" id="KW-0067">ATP-binding</keyword>
<feature type="binding site" evidence="5">
    <location>
        <position position="56"/>
    </location>
    <ligand>
        <name>ATP</name>
        <dbReference type="ChEBI" id="CHEBI:30616"/>
    </ligand>
</feature>